<evidence type="ECO:0000313" key="2">
    <source>
        <dbReference type="EMBL" id="WVY94013.1"/>
    </source>
</evidence>
<feature type="non-terminal residue" evidence="2">
    <location>
        <position position="1"/>
    </location>
</feature>
<evidence type="ECO:0000256" key="1">
    <source>
        <dbReference type="SAM" id="MobiDB-lite"/>
    </source>
</evidence>
<dbReference type="Proteomes" id="UP001374535">
    <property type="component" value="Chromosome 10"/>
</dbReference>
<protein>
    <submittedName>
        <fullName evidence="2">Uncharacterized protein</fullName>
    </submittedName>
</protein>
<dbReference type="EMBL" id="CP144691">
    <property type="protein sequence ID" value="WVY94013.1"/>
    <property type="molecule type" value="Genomic_DNA"/>
</dbReference>
<feature type="region of interest" description="Disordered" evidence="1">
    <location>
        <begin position="84"/>
        <end position="149"/>
    </location>
</feature>
<proteinExistence type="predicted"/>
<feature type="compositionally biased region" description="Basic and acidic residues" evidence="1">
    <location>
        <begin position="84"/>
        <end position="103"/>
    </location>
</feature>
<accession>A0AAQ3MNE2</accession>
<reference evidence="2 3" key="1">
    <citation type="journal article" date="2023" name="Life. Sci Alliance">
        <title>Evolutionary insights into 3D genome organization and epigenetic landscape of Vigna mungo.</title>
        <authorList>
            <person name="Junaid A."/>
            <person name="Singh B."/>
            <person name="Bhatia S."/>
        </authorList>
    </citation>
    <scope>NUCLEOTIDE SEQUENCE [LARGE SCALE GENOMIC DNA]</scope>
    <source>
        <strain evidence="2">Urdbean</strain>
    </source>
</reference>
<feature type="compositionally biased region" description="Pro residues" evidence="1">
    <location>
        <begin position="109"/>
        <end position="120"/>
    </location>
</feature>
<keyword evidence="3" id="KW-1185">Reference proteome</keyword>
<dbReference type="AlphaFoldDB" id="A0AAQ3MNE2"/>
<feature type="compositionally biased region" description="Basic residues" evidence="1">
    <location>
        <begin position="139"/>
        <end position="149"/>
    </location>
</feature>
<organism evidence="2 3">
    <name type="scientific">Vigna mungo</name>
    <name type="common">Black gram</name>
    <name type="synonym">Phaseolus mungo</name>
    <dbReference type="NCBI Taxonomy" id="3915"/>
    <lineage>
        <taxon>Eukaryota</taxon>
        <taxon>Viridiplantae</taxon>
        <taxon>Streptophyta</taxon>
        <taxon>Embryophyta</taxon>
        <taxon>Tracheophyta</taxon>
        <taxon>Spermatophyta</taxon>
        <taxon>Magnoliopsida</taxon>
        <taxon>eudicotyledons</taxon>
        <taxon>Gunneridae</taxon>
        <taxon>Pentapetalae</taxon>
        <taxon>rosids</taxon>
        <taxon>fabids</taxon>
        <taxon>Fabales</taxon>
        <taxon>Fabaceae</taxon>
        <taxon>Papilionoideae</taxon>
        <taxon>50 kb inversion clade</taxon>
        <taxon>NPAAA clade</taxon>
        <taxon>indigoferoid/millettioid clade</taxon>
        <taxon>Phaseoleae</taxon>
        <taxon>Vigna</taxon>
    </lineage>
</organism>
<sequence>LGQYRLEITEQVITNITRTIGAAVAVVDSDEGAEGPGLDLALVLEDLVGLDDGHGEIAGGEPSDVAEPEEAVLAFSSGIGVVTEPERFPTARDKTHQRLEHPTSLRNPNPRPPTPEPFPLGAPCSESEEGERKREGCGRKKKRKKGCAG</sequence>
<gene>
    <name evidence="2" type="ORF">V8G54_033101</name>
</gene>
<evidence type="ECO:0000313" key="3">
    <source>
        <dbReference type="Proteomes" id="UP001374535"/>
    </source>
</evidence>
<name>A0AAQ3MNE2_VIGMU</name>